<organism evidence="2">
    <name type="scientific">Serratia marcescens</name>
    <dbReference type="NCBI Taxonomy" id="615"/>
    <lineage>
        <taxon>Bacteria</taxon>
        <taxon>Pseudomonadati</taxon>
        <taxon>Pseudomonadota</taxon>
        <taxon>Gammaproteobacteria</taxon>
        <taxon>Enterobacterales</taxon>
        <taxon>Yersiniaceae</taxon>
        <taxon>Serratia</taxon>
    </lineage>
</organism>
<protein>
    <submittedName>
        <fullName evidence="2">Phosphoribosyl 1,2-cyclic phosphate phosphodiesterase</fullName>
        <ecNumber evidence="2">3.1.4.55</ecNumber>
    </submittedName>
</protein>
<keyword evidence="2" id="KW-0378">Hydrolase</keyword>
<dbReference type="GO" id="GO:0019700">
    <property type="term" value="P:organic phosphonate catabolic process"/>
    <property type="evidence" value="ECO:0007669"/>
    <property type="project" value="InterPro"/>
</dbReference>
<dbReference type="AlphaFoldDB" id="A0A6B7LI18"/>
<dbReference type="InterPro" id="IPR035682">
    <property type="entry name" value="PhnP_MBL"/>
</dbReference>
<dbReference type="InterPro" id="IPR036866">
    <property type="entry name" value="RibonucZ/Hydroxyglut_hydro"/>
</dbReference>
<reference evidence="2" key="1">
    <citation type="journal article" date="2019" name="Microorganisms">
        <title>Characterization of CRISPR-Cas Systems in Serratia marcescens Isolated from Rhynchophorus ferrugineus (Olivier, 1790) (Coleoptera: Curculionidae).</title>
        <authorList>
            <person name="Scrascia M."/>
            <person name="D'Addabbo P."/>
            <person name="Roberto R."/>
            <person name="Porcelli F."/>
            <person name="Oliva M."/>
            <person name="Calia C."/>
            <person name="Dionisi A.M."/>
            <person name="Pazzani C."/>
        </authorList>
    </citation>
    <scope>NUCLEOTIDE SEQUENCE</scope>
    <source>
        <strain evidence="2">S13</strain>
    </source>
</reference>
<dbReference type="InterPro" id="IPR001279">
    <property type="entry name" value="Metallo-B-lactamas"/>
</dbReference>
<dbReference type="NCBIfam" id="TIGR03307">
    <property type="entry name" value="PhnP"/>
    <property type="match status" value="1"/>
</dbReference>
<dbReference type="EC" id="3.1.4.55" evidence="2"/>
<gene>
    <name evidence="2" type="primary">phnP</name>
    <name evidence="2" type="ORF">S13_00029</name>
</gene>
<dbReference type="InterPro" id="IPR017693">
    <property type="entry name" value="Phosphonate_metab_PhnP"/>
</dbReference>
<accession>A0A6B7LI18</accession>
<dbReference type="GO" id="GO:0103043">
    <property type="term" value="F:phosphoribosyl 1,2-cyclic phosphate phosphodiesterase activity"/>
    <property type="evidence" value="ECO:0007669"/>
    <property type="project" value="UniProtKB-EC"/>
</dbReference>
<dbReference type="PANTHER" id="PTHR42663">
    <property type="entry name" value="HYDROLASE C777.06C-RELATED-RELATED"/>
    <property type="match status" value="1"/>
</dbReference>
<name>A0A6B7LI18_SERMA</name>
<dbReference type="Gene3D" id="3.60.15.10">
    <property type="entry name" value="Ribonuclease Z/Hydroxyacylglutathione hydrolase-like"/>
    <property type="match status" value="1"/>
</dbReference>
<dbReference type="CDD" id="cd07736">
    <property type="entry name" value="PhnP-like_MBL-fold"/>
    <property type="match status" value="1"/>
</dbReference>
<evidence type="ECO:0000313" key="2">
    <source>
        <dbReference type="EMBL" id="QFF90912.1"/>
    </source>
</evidence>
<evidence type="ECO:0000259" key="1">
    <source>
        <dbReference type="Pfam" id="PF12706"/>
    </source>
</evidence>
<feature type="domain" description="Metallo-beta-lactamase" evidence="1">
    <location>
        <begin position="61"/>
        <end position="221"/>
    </location>
</feature>
<dbReference type="PANTHER" id="PTHR42663:SF6">
    <property type="entry name" value="HYDROLASE C777.06C-RELATED"/>
    <property type="match status" value="1"/>
</dbReference>
<sequence>MQLTFLGTGGAQQVPVFGCDCPICQRARREPAFRRRACSAMLNYQGETTLLDAGLPALERRFSAGQIQRFLLTHYHMDHVQGLFPLRWGCGNSIPVYGPPDEQGCDDLFKHPGILAFQPPLAPFATVELGGMRITPLPLQHSKLTHGYLIQAAGASLAYLTDTVGLPPATADYLQNVALDLLVLDCSLPPQPQAPRNHNDLTRAQETQRLLQPKRTLLTHISHHLDRWLLDNELPAGLELAFDHLSVSLGSNAAAPIPAPSPLRPA</sequence>
<dbReference type="EMBL" id="MK507746">
    <property type="protein sequence ID" value="QFF90912.1"/>
    <property type="molecule type" value="Genomic_DNA"/>
</dbReference>
<proteinExistence type="predicted"/>
<dbReference type="Pfam" id="PF12706">
    <property type="entry name" value="Lactamase_B_2"/>
    <property type="match status" value="1"/>
</dbReference>
<dbReference type="SUPFAM" id="SSF56281">
    <property type="entry name" value="Metallo-hydrolase/oxidoreductase"/>
    <property type="match status" value="1"/>
</dbReference>